<evidence type="ECO:0000256" key="2">
    <source>
        <dbReference type="ARBA" id="ARBA00023002"/>
    </source>
</evidence>
<dbReference type="PANTHER" id="PTHR43658">
    <property type="entry name" value="SHORT-CHAIN DEHYDROGENASE/REDUCTASE"/>
    <property type="match status" value="1"/>
</dbReference>
<protein>
    <recommendedName>
        <fullName evidence="3">Ketoreductase domain-containing protein</fullName>
    </recommendedName>
</protein>
<dbReference type="AlphaFoldDB" id="A0AAN0VXY4"/>
<dbReference type="InterPro" id="IPR002347">
    <property type="entry name" value="SDR_fam"/>
</dbReference>
<dbReference type="EMBL" id="CP009617">
    <property type="protein sequence ID" value="AIW20298.1"/>
    <property type="molecule type" value="Genomic_DNA"/>
</dbReference>
<dbReference type="Pfam" id="PF13561">
    <property type="entry name" value="adh_short_C2"/>
    <property type="match status" value="1"/>
</dbReference>
<keyword evidence="2" id="KW-0560">Oxidoreductase</keyword>
<evidence type="ECO:0000256" key="1">
    <source>
        <dbReference type="ARBA" id="ARBA00006484"/>
    </source>
</evidence>
<dbReference type="InterPro" id="IPR057326">
    <property type="entry name" value="KR_dom"/>
</dbReference>
<dbReference type="SMART" id="SM00822">
    <property type="entry name" value="PKS_KR"/>
    <property type="match status" value="1"/>
</dbReference>
<dbReference type="GO" id="GO:0016491">
    <property type="term" value="F:oxidoreductase activity"/>
    <property type="evidence" value="ECO:0007669"/>
    <property type="project" value="UniProtKB-KW"/>
</dbReference>
<dbReference type="InterPro" id="IPR036291">
    <property type="entry name" value="NAD(P)-bd_dom_sf"/>
</dbReference>
<reference evidence="4 5" key="1">
    <citation type="submission" date="2014-10" db="EMBL/GenBank/DDBJ databases">
        <title>The Complete Genome Sequence for the Shellfish Pathogen Vibrio coralliilyticus RE98 Isolated from a Shellfish Hatchery.</title>
        <authorList>
            <person name="Richards G.P."/>
            <person name="Bono J.L."/>
            <person name="Watson M.A."/>
            <person name="Needleman D.S."/>
        </authorList>
    </citation>
    <scope>NUCLEOTIDE SEQUENCE [LARGE SCALE GENOMIC DNA]</scope>
    <source>
        <strain evidence="4 5">RE98</strain>
    </source>
</reference>
<sequence length="246" mass="25982">MKVKGAVALVTGGCGGLGSNIAEYLSDLGAKVVIADLHESSLERMPAKFAKYAFDVTEPEQVKASISSIVSSEGPIDILINCAGTIDSAPFVNLTNPDELMLSYQRFQNNLVVNLDSVFLVTSATVEHMLRNRVKGCVVNISSISSRGNEGQTSYSAAKAAVNALTVTWSKELGKMGIRVNGIAPGFIETESTGHALSSQHIDHIVANTPLRRLGKASEISKAVVSLIDNDFINGATLDVNGGLTF</sequence>
<proteinExistence type="inferred from homology"/>
<gene>
    <name evidence="4" type="ORF">IX92_15210</name>
</gene>
<dbReference type="PRINTS" id="PR00081">
    <property type="entry name" value="GDHRDH"/>
</dbReference>
<dbReference type="KEGG" id="vcy:IX92_15210"/>
<dbReference type="Proteomes" id="UP000030081">
    <property type="component" value="Chromosome 1"/>
</dbReference>
<feature type="domain" description="Ketoreductase" evidence="3">
    <location>
        <begin position="6"/>
        <end position="186"/>
    </location>
</feature>
<dbReference type="Gene3D" id="3.40.50.720">
    <property type="entry name" value="NAD(P)-binding Rossmann-like Domain"/>
    <property type="match status" value="1"/>
</dbReference>
<accession>A0AAN0VXY4</accession>
<dbReference type="PROSITE" id="PS00061">
    <property type="entry name" value="ADH_SHORT"/>
    <property type="match status" value="1"/>
</dbReference>
<evidence type="ECO:0000313" key="5">
    <source>
        <dbReference type="Proteomes" id="UP000030081"/>
    </source>
</evidence>
<name>A0AAN0VXY4_9VIBR</name>
<keyword evidence="5" id="KW-1185">Reference proteome</keyword>
<dbReference type="RefSeq" id="WP_043009497.1">
    <property type="nucleotide sequence ID" value="NZ_CP009617.1"/>
</dbReference>
<evidence type="ECO:0000313" key="4">
    <source>
        <dbReference type="EMBL" id="AIW20298.1"/>
    </source>
</evidence>
<comment type="similarity">
    <text evidence="1">Belongs to the short-chain dehydrogenases/reductases (SDR) family.</text>
</comment>
<dbReference type="InterPro" id="IPR020904">
    <property type="entry name" value="Sc_DH/Rdtase_CS"/>
</dbReference>
<dbReference type="FunFam" id="3.40.50.720:FF:000173">
    <property type="entry name" value="3-oxoacyl-[acyl-carrier protein] reductase"/>
    <property type="match status" value="1"/>
</dbReference>
<dbReference type="PRINTS" id="PR00080">
    <property type="entry name" value="SDRFAMILY"/>
</dbReference>
<organism evidence="4 5">
    <name type="scientific">Vibrio coralliilyticus</name>
    <dbReference type="NCBI Taxonomy" id="190893"/>
    <lineage>
        <taxon>Bacteria</taxon>
        <taxon>Pseudomonadati</taxon>
        <taxon>Pseudomonadota</taxon>
        <taxon>Gammaproteobacteria</taxon>
        <taxon>Vibrionales</taxon>
        <taxon>Vibrionaceae</taxon>
        <taxon>Vibrio</taxon>
    </lineage>
</organism>
<evidence type="ECO:0000259" key="3">
    <source>
        <dbReference type="SMART" id="SM00822"/>
    </source>
</evidence>
<dbReference type="SUPFAM" id="SSF51735">
    <property type="entry name" value="NAD(P)-binding Rossmann-fold domains"/>
    <property type="match status" value="1"/>
</dbReference>
<dbReference type="PANTHER" id="PTHR43658:SF8">
    <property type="entry name" value="17-BETA-HYDROXYSTEROID DEHYDROGENASE 14-RELATED"/>
    <property type="match status" value="1"/>
</dbReference>